<organism evidence="6 7">
    <name type="scientific">Chlamydomonas schloesseri</name>
    <dbReference type="NCBI Taxonomy" id="2026947"/>
    <lineage>
        <taxon>Eukaryota</taxon>
        <taxon>Viridiplantae</taxon>
        <taxon>Chlorophyta</taxon>
        <taxon>core chlorophytes</taxon>
        <taxon>Chlorophyceae</taxon>
        <taxon>CS clade</taxon>
        <taxon>Chlamydomonadales</taxon>
        <taxon>Chlamydomonadaceae</taxon>
        <taxon>Chlamydomonas</taxon>
    </lineage>
</organism>
<evidence type="ECO:0000256" key="1">
    <source>
        <dbReference type="ARBA" id="ARBA00004906"/>
    </source>
</evidence>
<feature type="domain" description="BTB" evidence="5">
    <location>
        <begin position="442"/>
        <end position="508"/>
    </location>
</feature>
<dbReference type="GO" id="GO:0005737">
    <property type="term" value="C:cytoplasm"/>
    <property type="evidence" value="ECO:0007669"/>
    <property type="project" value="TreeGrafter"/>
</dbReference>
<dbReference type="SUPFAM" id="SSF54695">
    <property type="entry name" value="POZ domain"/>
    <property type="match status" value="1"/>
</dbReference>
<dbReference type="PANTHER" id="PTHR46231">
    <property type="entry name" value="ANKYRIN REPEAT AND BTB/POZ DOMAIN-CONTAINING PROTEIN 1"/>
    <property type="match status" value="1"/>
</dbReference>
<dbReference type="Pfam" id="PF00651">
    <property type="entry name" value="BTB"/>
    <property type="match status" value="1"/>
</dbReference>
<dbReference type="Proteomes" id="UP000613740">
    <property type="component" value="Unassembled WGS sequence"/>
</dbReference>
<dbReference type="EMBL" id="JAEHOD010000023">
    <property type="protein sequence ID" value="KAG2447092.1"/>
    <property type="molecule type" value="Genomic_DNA"/>
</dbReference>
<dbReference type="Gene3D" id="3.30.710.10">
    <property type="entry name" value="Potassium Channel Kv1.1, Chain A"/>
    <property type="match status" value="1"/>
</dbReference>
<dbReference type="InterPro" id="IPR044515">
    <property type="entry name" value="ABTB1"/>
</dbReference>
<comment type="pathway">
    <text evidence="1">Protein modification; protein ubiquitination.</text>
</comment>
<accession>A0A835WGP2</accession>
<evidence type="ECO:0000313" key="7">
    <source>
        <dbReference type="Proteomes" id="UP000613740"/>
    </source>
</evidence>
<sequence>MPLQVRNIPASLVPASVLAERRDKGSSGAEVVAYCTDHTVATFDDEAARAGAAKQRVAAVLPPDLGDMPPPEVATFEPASGTVLLYSRARRCLLQLDVDGSVTVISPHPTFSGLPDQAIISALAADGRGAVFAADSATPGGCIYRITLLQQPCGALGDAAGAGTAKGKDTAAMPPPQQQQHIHHQHQEQQRASAEPVPGSSAPAGAVWTALAYDAQGDVLYAATPTQVHCMVMTGGSSSGSSFSMLNSSSYADIRSLLVLPAMGGSLLVADRSRLVRIDAWSNTAVELYRDATYAAGTTRFTSLVHLPAEGADGGGGVLAVFHAADGQSAPTAFRGPELNSSGGGAAAAATGTGGGSSRAAGAKALSALLRAPAAAAMRAVQNGSGGGSSPDNQCEGVKGAADKSGGDHGRGGGGSSGGRIGSGDAPGMVTVRLLRIDPNNTNPALPAAASSATFLAHRAVLEAHSDYFKQLLGSGLWQDAAAQQEVVLAEVAEPDVFGTLLTFMYTGVLGELAAAQLRPATELAGRLLMPGAAAQLRPRLLASVSPFSAVADLNWAWRHSLTEVADAVRERMERHAARVAAVTPPVQVAALAAAHPELMASLFLAVSRRVTSA</sequence>
<dbReference type="CDD" id="cd18186">
    <property type="entry name" value="BTB_POZ_ZBTB_KLHL-like"/>
    <property type="match status" value="1"/>
</dbReference>
<dbReference type="InterPro" id="IPR011333">
    <property type="entry name" value="SKP1/BTB/POZ_sf"/>
</dbReference>
<evidence type="ECO:0000256" key="2">
    <source>
        <dbReference type="ARBA" id="ARBA00022737"/>
    </source>
</evidence>
<feature type="compositionally biased region" description="Gly residues" evidence="4">
    <location>
        <begin position="412"/>
        <end position="422"/>
    </location>
</feature>
<name>A0A835WGP2_9CHLO</name>
<protein>
    <recommendedName>
        <fullName evidence="5">BTB domain-containing protein</fullName>
    </recommendedName>
</protein>
<feature type="region of interest" description="Disordered" evidence="4">
    <location>
        <begin position="159"/>
        <end position="201"/>
    </location>
</feature>
<proteinExistence type="predicted"/>
<evidence type="ECO:0000256" key="3">
    <source>
        <dbReference type="ARBA" id="ARBA00023043"/>
    </source>
</evidence>
<dbReference type="AlphaFoldDB" id="A0A835WGP2"/>
<dbReference type="PANTHER" id="PTHR46231:SF1">
    <property type="entry name" value="ANKYRIN REPEAT AND BTB_POZ DOMAIN-CONTAINING PROTEIN 1"/>
    <property type="match status" value="1"/>
</dbReference>
<evidence type="ECO:0000256" key="4">
    <source>
        <dbReference type="SAM" id="MobiDB-lite"/>
    </source>
</evidence>
<keyword evidence="3" id="KW-0040">ANK repeat</keyword>
<dbReference type="GO" id="GO:0000151">
    <property type="term" value="C:ubiquitin ligase complex"/>
    <property type="evidence" value="ECO:0007669"/>
    <property type="project" value="TreeGrafter"/>
</dbReference>
<dbReference type="InterPro" id="IPR000210">
    <property type="entry name" value="BTB/POZ_dom"/>
</dbReference>
<feature type="compositionally biased region" description="Gly residues" evidence="4">
    <location>
        <begin position="342"/>
        <end position="354"/>
    </location>
</feature>
<evidence type="ECO:0000313" key="6">
    <source>
        <dbReference type="EMBL" id="KAG2447092.1"/>
    </source>
</evidence>
<feature type="region of interest" description="Disordered" evidence="4">
    <location>
        <begin position="332"/>
        <end position="354"/>
    </location>
</feature>
<keyword evidence="2" id="KW-0677">Repeat</keyword>
<feature type="region of interest" description="Disordered" evidence="4">
    <location>
        <begin position="381"/>
        <end position="425"/>
    </location>
</feature>
<gene>
    <name evidence="6" type="ORF">HYH02_007841</name>
</gene>
<keyword evidence="7" id="KW-1185">Reference proteome</keyword>
<feature type="compositionally biased region" description="Basic and acidic residues" evidence="4">
    <location>
        <begin position="401"/>
        <end position="411"/>
    </location>
</feature>
<comment type="caution">
    <text evidence="6">The sequence shown here is derived from an EMBL/GenBank/DDBJ whole genome shotgun (WGS) entry which is preliminary data.</text>
</comment>
<evidence type="ECO:0000259" key="5">
    <source>
        <dbReference type="PROSITE" id="PS50097"/>
    </source>
</evidence>
<reference evidence="6" key="1">
    <citation type="journal article" date="2020" name="bioRxiv">
        <title>Comparative genomics of Chlamydomonas.</title>
        <authorList>
            <person name="Craig R.J."/>
            <person name="Hasan A.R."/>
            <person name="Ness R.W."/>
            <person name="Keightley P.D."/>
        </authorList>
    </citation>
    <scope>NUCLEOTIDE SEQUENCE</scope>
    <source>
        <strain evidence="6">CCAP 11/173</strain>
    </source>
</reference>
<dbReference type="PROSITE" id="PS50097">
    <property type="entry name" value="BTB"/>
    <property type="match status" value="1"/>
</dbReference>